<evidence type="ECO:0000313" key="3">
    <source>
        <dbReference type="Proteomes" id="UP000318349"/>
    </source>
</evidence>
<feature type="compositionally biased region" description="Basic and acidic residues" evidence="1">
    <location>
        <begin position="62"/>
        <end position="71"/>
    </location>
</feature>
<sequence>MKQSTTTYTKRVNARRAGVAAGIPTERVAITVHKDGDEVRFGWKESAAPVKPEKVTTASKVPKVEQEERNGVKRPKVGGACAAVWAWLDANPAATLKEAKAAAPAHGWNENNVSCEYYARRKFLGISRTTAPN</sequence>
<evidence type="ECO:0000256" key="1">
    <source>
        <dbReference type="SAM" id="MobiDB-lite"/>
    </source>
</evidence>
<name>A0A557RLA0_9RHOO</name>
<dbReference type="EMBL" id="VMNI01000002">
    <property type="protein sequence ID" value="TVO79540.1"/>
    <property type="molecule type" value="Genomic_DNA"/>
</dbReference>
<feature type="region of interest" description="Disordered" evidence="1">
    <location>
        <begin position="48"/>
        <end position="72"/>
    </location>
</feature>
<organism evidence="2 3">
    <name type="scientific">Denitromonas halophila</name>
    <dbReference type="NCBI Taxonomy" id="1629404"/>
    <lineage>
        <taxon>Bacteria</taxon>
        <taxon>Pseudomonadati</taxon>
        <taxon>Pseudomonadota</taxon>
        <taxon>Betaproteobacteria</taxon>
        <taxon>Rhodocyclales</taxon>
        <taxon>Zoogloeaceae</taxon>
        <taxon>Denitromonas</taxon>
    </lineage>
</organism>
<proteinExistence type="predicted"/>
<comment type="caution">
    <text evidence="2">The sequence shown here is derived from an EMBL/GenBank/DDBJ whole genome shotgun (WGS) entry which is preliminary data.</text>
</comment>
<gene>
    <name evidence="2" type="ORF">FHP89_01960</name>
</gene>
<accession>A0A557RLA0</accession>
<dbReference type="Proteomes" id="UP000318349">
    <property type="component" value="Unassembled WGS sequence"/>
</dbReference>
<reference evidence="2 3" key="1">
    <citation type="submission" date="2019-07" db="EMBL/GenBank/DDBJ databases">
        <title>The pathways for chlorine oxyanion respiration interact through the shared metabolite chlorate.</title>
        <authorList>
            <person name="Barnum T.P."/>
            <person name="Cheng Y."/>
            <person name="Hill K.A."/>
            <person name="Lucas L.N."/>
            <person name="Carlson H.K."/>
            <person name="Coates J.D."/>
        </authorList>
    </citation>
    <scope>NUCLEOTIDE SEQUENCE [LARGE SCALE GENOMIC DNA]</scope>
    <source>
        <strain evidence="2 3">SFB-1</strain>
    </source>
</reference>
<evidence type="ECO:0000313" key="2">
    <source>
        <dbReference type="EMBL" id="TVO79540.1"/>
    </source>
</evidence>
<protein>
    <submittedName>
        <fullName evidence="2">Uncharacterized protein</fullName>
    </submittedName>
</protein>
<dbReference type="AlphaFoldDB" id="A0A557RLA0"/>